<sequence>MKTYELLGFKFTLTPARLVMLLLSALGLGVIFVRFITGFGMVTNLNDDWPWGLWITFDVLIGVALAGGGYFTALIVHVLHKDQYLPIARSAMLTSLIGYLLVLAGLLVDIGQWFNFWRPYVSWGYSSVLFEVFICISCYTTIQLLEFGEIVTERIGVKWHTFFVKIMPVLMITGIIFPTLHQSSLGGLYLIAVNKLHPLWWSPLLPVFFFMSSFFVGPAMICVESVLAGRAFQHTVPVDVLRGLGQIGGGMMALYLLLKIGDLANRDSLGLLFMGNLEGNLFLLEMIVGIIIPLILIFSPYTRTHRGLFVYGVLVSAGVVLNRVDVSLVGLAGQAATSYFPSMWEFVTSVGFTAIGCLLYCFIAENFRILTHKEEAGHVPDSLH</sequence>
<dbReference type="AlphaFoldDB" id="A0A4R1PTB9"/>
<organism evidence="8 9">
    <name type="scientific">Anaerospora hongkongensis</name>
    <dbReference type="NCBI Taxonomy" id="244830"/>
    <lineage>
        <taxon>Bacteria</taxon>
        <taxon>Bacillati</taxon>
        <taxon>Bacillota</taxon>
        <taxon>Negativicutes</taxon>
        <taxon>Selenomonadales</taxon>
        <taxon>Sporomusaceae</taxon>
        <taxon>Anaerospora</taxon>
    </lineage>
</organism>
<dbReference type="InterPro" id="IPR051817">
    <property type="entry name" value="FDH_cytochrome_b556_subunit"/>
</dbReference>
<dbReference type="Pfam" id="PF03916">
    <property type="entry name" value="NrfD"/>
    <property type="match status" value="1"/>
</dbReference>
<evidence type="ECO:0000313" key="9">
    <source>
        <dbReference type="Proteomes" id="UP000295063"/>
    </source>
</evidence>
<keyword evidence="9" id="KW-1185">Reference proteome</keyword>
<evidence type="ECO:0000256" key="2">
    <source>
        <dbReference type="ARBA" id="ARBA00008929"/>
    </source>
</evidence>
<dbReference type="RefSeq" id="WP_132082738.1">
    <property type="nucleotide sequence ID" value="NZ_SLUI01000014.1"/>
</dbReference>
<feature type="transmembrane region" description="Helical" evidence="7">
    <location>
        <begin position="120"/>
        <end position="142"/>
    </location>
</feature>
<feature type="transmembrane region" description="Helical" evidence="7">
    <location>
        <begin position="54"/>
        <end position="79"/>
    </location>
</feature>
<dbReference type="PANTHER" id="PTHR30074:SF4">
    <property type="entry name" value="NI_FE-HYDROGENASE 2 B-TYPE CYTOCHROME SUBUNIT-RELATED"/>
    <property type="match status" value="1"/>
</dbReference>
<dbReference type="PANTHER" id="PTHR30074">
    <property type="entry name" value="FORMATE DEHYDROGENASE, NITRATE-INDUCIBLE, CYTOCHROME B556 FDN SUBUNIT"/>
    <property type="match status" value="1"/>
</dbReference>
<name>A0A4R1PTB9_9FIRM</name>
<dbReference type="GO" id="GO:0009061">
    <property type="term" value="P:anaerobic respiration"/>
    <property type="evidence" value="ECO:0007669"/>
    <property type="project" value="TreeGrafter"/>
</dbReference>
<dbReference type="Proteomes" id="UP000295063">
    <property type="component" value="Unassembled WGS sequence"/>
</dbReference>
<keyword evidence="6 7" id="KW-0472">Membrane</keyword>
<gene>
    <name evidence="8" type="ORF">EV210_11441</name>
</gene>
<reference evidence="8 9" key="1">
    <citation type="submission" date="2019-03" db="EMBL/GenBank/DDBJ databases">
        <title>Genomic Encyclopedia of Type Strains, Phase IV (KMG-IV): sequencing the most valuable type-strain genomes for metagenomic binning, comparative biology and taxonomic classification.</title>
        <authorList>
            <person name="Goeker M."/>
        </authorList>
    </citation>
    <scope>NUCLEOTIDE SEQUENCE [LARGE SCALE GENOMIC DNA]</scope>
    <source>
        <strain evidence="8 9">DSM 15969</strain>
    </source>
</reference>
<feature type="transmembrane region" description="Helical" evidence="7">
    <location>
        <begin position="91"/>
        <end position="114"/>
    </location>
</feature>
<dbReference type="OrthoDB" id="9768158at2"/>
<dbReference type="InterPro" id="IPR005614">
    <property type="entry name" value="NrfD-like"/>
</dbReference>
<evidence type="ECO:0000256" key="1">
    <source>
        <dbReference type="ARBA" id="ARBA00004651"/>
    </source>
</evidence>
<evidence type="ECO:0000313" key="8">
    <source>
        <dbReference type="EMBL" id="TCL35025.1"/>
    </source>
</evidence>
<comment type="caution">
    <text evidence="8">The sequence shown here is derived from an EMBL/GenBank/DDBJ whole genome shotgun (WGS) entry which is preliminary data.</text>
</comment>
<evidence type="ECO:0000256" key="3">
    <source>
        <dbReference type="ARBA" id="ARBA00022475"/>
    </source>
</evidence>
<feature type="transmembrane region" description="Helical" evidence="7">
    <location>
        <begin position="343"/>
        <end position="363"/>
    </location>
</feature>
<keyword evidence="4 7" id="KW-0812">Transmembrane</keyword>
<evidence type="ECO:0000256" key="6">
    <source>
        <dbReference type="ARBA" id="ARBA00023136"/>
    </source>
</evidence>
<feature type="transmembrane region" description="Helical" evidence="7">
    <location>
        <begin position="281"/>
        <end position="301"/>
    </location>
</feature>
<proteinExistence type="inferred from homology"/>
<dbReference type="EMBL" id="SLUI01000014">
    <property type="protein sequence ID" value="TCL35025.1"/>
    <property type="molecule type" value="Genomic_DNA"/>
</dbReference>
<evidence type="ECO:0000256" key="5">
    <source>
        <dbReference type="ARBA" id="ARBA00022989"/>
    </source>
</evidence>
<accession>A0A4R1PTB9</accession>
<feature type="transmembrane region" description="Helical" evidence="7">
    <location>
        <begin position="240"/>
        <end position="261"/>
    </location>
</feature>
<feature type="transmembrane region" description="Helical" evidence="7">
    <location>
        <begin position="21"/>
        <end position="42"/>
    </location>
</feature>
<evidence type="ECO:0000256" key="4">
    <source>
        <dbReference type="ARBA" id="ARBA00022692"/>
    </source>
</evidence>
<comment type="subcellular location">
    <subcellularLocation>
        <location evidence="1">Cell membrane</location>
        <topology evidence="1">Multi-pass membrane protein</topology>
    </subcellularLocation>
</comment>
<feature type="transmembrane region" description="Helical" evidence="7">
    <location>
        <begin position="308"/>
        <end position="331"/>
    </location>
</feature>
<evidence type="ECO:0000256" key="7">
    <source>
        <dbReference type="SAM" id="Phobius"/>
    </source>
</evidence>
<protein>
    <submittedName>
        <fullName evidence="8">Ni/Fe-hydrogenase subunit HybB-like protein</fullName>
    </submittedName>
</protein>
<keyword evidence="3" id="KW-1003">Cell membrane</keyword>
<dbReference type="GO" id="GO:0005886">
    <property type="term" value="C:plasma membrane"/>
    <property type="evidence" value="ECO:0007669"/>
    <property type="project" value="UniProtKB-SubCell"/>
</dbReference>
<keyword evidence="5 7" id="KW-1133">Transmembrane helix</keyword>
<comment type="similarity">
    <text evidence="2">Belongs to the NrfD family.</text>
</comment>
<feature type="transmembrane region" description="Helical" evidence="7">
    <location>
        <begin position="200"/>
        <end position="228"/>
    </location>
</feature>